<evidence type="ECO:0000256" key="4">
    <source>
        <dbReference type="ARBA" id="ARBA00022989"/>
    </source>
</evidence>
<dbReference type="OrthoDB" id="371137at2"/>
<keyword evidence="9" id="KW-1185">Reference proteome</keyword>
<dbReference type="InterPro" id="IPR015414">
    <property type="entry name" value="TMEM64"/>
</dbReference>
<proteinExistence type="inferred from homology"/>
<comment type="similarity">
    <text evidence="6">Belongs to the TVP38/TMEM64 family.</text>
</comment>
<evidence type="ECO:0000259" key="7">
    <source>
        <dbReference type="Pfam" id="PF09335"/>
    </source>
</evidence>
<evidence type="ECO:0000313" key="8">
    <source>
        <dbReference type="EMBL" id="OFI46192.1"/>
    </source>
</evidence>
<evidence type="ECO:0000256" key="1">
    <source>
        <dbReference type="ARBA" id="ARBA00004651"/>
    </source>
</evidence>
<evidence type="ECO:0000256" key="6">
    <source>
        <dbReference type="RuleBase" id="RU366058"/>
    </source>
</evidence>
<reference evidence="9" key="1">
    <citation type="submission" date="2016-09" db="EMBL/GenBank/DDBJ databases">
        <title>Draft genome sequence of a novel species of the family Streptococcaceae isolated from flowers.</title>
        <authorList>
            <person name="Chuah L.-O."/>
            <person name="Yap K.-P."/>
            <person name="Thong K.L."/>
            <person name="Liong M.T."/>
            <person name="Ahmad R."/>
            <person name="Rusul G."/>
        </authorList>
    </citation>
    <scope>NUCLEOTIDE SEQUENCE [LARGE SCALE GENOMIC DNA]</scope>
    <source>
        <strain evidence="9">HibF3</strain>
    </source>
</reference>
<evidence type="ECO:0000256" key="3">
    <source>
        <dbReference type="ARBA" id="ARBA00022692"/>
    </source>
</evidence>
<evidence type="ECO:0000256" key="2">
    <source>
        <dbReference type="ARBA" id="ARBA00022475"/>
    </source>
</evidence>
<sequence length="199" mass="22596">MLKSEQTRQRIVNIVTVVAFLSSFALAFYLYKLGIFNDDNVLKSTVEAHPVFGPLLMIGLQIIQVVVPVVPAGILCASAVLIFGPIWGFIYNYIGIVLGSLILFHMGRQYGKPFVMTFVPEKTYNKYLSKVDKGKKFDWFFFWMIFAPVAPDDALVLIASQTRMTYKFFTFSIVIGKIFGVGLYSVAWTFGLEWLKKFL</sequence>
<feature type="domain" description="VTT" evidence="7">
    <location>
        <begin position="70"/>
        <end position="187"/>
    </location>
</feature>
<name>A0A9Q5JFB2_9LACT</name>
<accession>A0A9Q5JFB2</accession>
<comment type="caution">
    <text evidence="8">The sequence shown here is derived from an EMBL/GenBank/DDBJ whole genome shotgun (WGS) entry which is preliminary data.</text>
</comment>
<feature type="transmembrane region" description="Helical" evidence="6">
    <location>
        <begin position="51"/>
        <end position="83"/>
    </location>
</feature>
<dbReference type="AlphaFoldDB" id="A0A9Q5JFB2"/>
<keyword evidence="5 6" id="KW-0472">Membrane</keyword>
<dbReference type="InterPro" id="IPR032816">
    <property type="entry name" value="VTT_dom"/>
</dbReference>
<dbReference type="Pfam" id="PF09335">
    <property type="entry name" value="VTT_dom"/>
    <property type="match status" value="1"/>
</dbReference>
<dbReference type="PANTHER" id="PTHR12677:SF49">
    <property type="entry name" value="TVP38_TMEM64 FAMILY MEMBRANE PROTEIN"/>
    <property type="match status" value="1"/>
</dbReference>
<evidence type="ECO:0000313" key="9">
    <source>
        <dbReference type="Proteomes" id="UP000177273"/>
    </source>
</evidence>
<organism evidence="8 9">
    <name type="scientific">Floricoccus penangensis</name>
    <dbReference type="NCBI Taxonomy" id="1859475"/>
    <lineage>
        <taxon>Bacteria</taxon>
        <taxon>Bacillati</taxon>
        <taxon>Bacillota</taxon>
        <taxon>Bacilli</taxon>
        <taxon>Lactobacillales</taxon>
        <taxon>Streptococcaceae</taxon>
        <taxon>Floricoccus</taxon>
    </lineage>
</organism>
<dbReference type="PANTHER" id="PTHR12677">
    <property type="entry name" value="GOLGI APPARATUS MEMBRANE PROTEIN TVP38-RELATED"/>
    <property type="match status" value="1"/>
</dbReference>
<dbReference type="Proteomes" id="UP000177273">
    <property type="component" value="Unassembled WGS sequence"/>
</dbReference>
<dbReference type="GO" id="GO:0005886">
    <property type="term" value="C:plasma membrane"/>
    <property type="evidence" value="ECO:0007669"/>
    <property type="project" value="UniProtKB-SubCell"/>
</dbReference>
<keyword evidence="2 6" id="KW-1003">Cell membrane</keyword>
<feature type="transmembrane region" description="Helical" evidence="6">
    <location>
        <begin position="139"/>
        <end position="159"/>
    </location>
</feature>
<evidence type="ECO:0000256" key="5">
    <source>
        <dbReference type="ARBA" id="ARBA00023136"/>
    </source>
</evidence>
<protein>
    <recommendedName>
        <fullName evidence="6">TVP38/TMEM64 family membrane protein</fullName>
    </recommendedName>
</protein>
<feature type="transmembrane region" description="Helical" evidence="6">
    <location>
        <begin position="90"/>
        <end position="107"/>
    </location>
</feature>
<feature type="transmembrane region" description="Helical" evidence="6">
    <location>
        <begin position="168"/>
        <end position="190"/>
    </location>
</feature>
<comment type="subcellular location">
    <subcellularLocation>
        <location evidence="1 6">Cell membrane</location>
        <topology evidence="1 6">Multi-pass membrane protein</topology>
    </subcellularLocation>
</comment>
<keyword evidence="3 6" id="KW-0812">Transmembrane</keyword>
<feature type="transmembrane region" description="Helical" evidence="6">
    <location>
        <begin position="12"/>
        <end position="31"/>
    </location>
</feature>
<dbReference type="EMBL" id="MKIQ01000028">
    <property type="protein sequence ID" value="OFI46192.1"/>
    <property type="molecule type" value="Genomic_DNA"/>
</dbReference>
<keyword evidence="4 6" id="KW-1133">Transmembrane helix</keyword>
<gene>
    <name evidence="8" type="ORF">BG262_04040</name>
</gene>